<dbReference type="GO" id="GO:0005840">
    <property type="term" value="C:ribosome"/>
    <property type="evidence" value="ECO:0007669"/>
    <property type="project" value="UniProtKB-KW"/>
</dbReference>
<evidence type="ECO:0000256" key="3">
    <source>
        <dbReference type="ARBA" id="ARBA00022980"/>
    </source>
</evidence>
<dbReference type="Proteomes" id="UP001286174">
    <property type="component" value="Unassembled WGS sequence"/>
</dbReference>
<evidence type="ECO:0000256" key="1">
    <source>
        <dbReference type="ARBA" id="ARBA00010528"/>
    </source>
</evidence>
<keyword evidence="6" id="KW-0699">rRNA-binding</keyword>
<dbReference type="GO" id="GO:0003735">
    <property type="term" value="F:structural constituent of ribosome"/>
    <property type="evidence" value="ECO:0007669"/>
    <property type="project" value="InterPro"/>
</dbReference>
<dbReference type="HAMAP" id="MF_01328_B">
    <property type="entry name" value="Ribosomal_uL4_B"/>
    <property type="match status" value="1"/>
</dbReference>
<evidence type="ECO:0000256" key="5">
    <source>
        <dbReference type="ARBA" id="ARBA00035244"/>
    </source>
</evidence>
<comment type="subunit">
    <text evidence="2 6">Part of the 50S ribosomal subunit.</text>
</comment>
<evidence type="ECO:0000256" key="4">
    <source>
        <dbReference type="ARBA" id="ARBA00023274"/>
    </source>
</evidence>
<dbReference type="GO" id="GO:0006412">
    <property type="term" value="P:translation"/>
    <property type="evidence" value="ECO:0007669"/>
    <property type="project" value="UniProtKB-UniRule"/>
</dbReference>
<dbReference type="PANTHER" id="PTHR10746">
    <property type="entry name" value="50S RIBOSOMAL PROTEIN L4"/>
    <property type="match status" value="1"/>
</dbReference>
<sequence length="210" mass="23264">MAQIDVYNQEAAVVKQVELNDAVFGIEPNQQAIYDAVLVYLAGCRQGTHSTLTRAFVSGTGKKPFKQKGTGRARQGSTRATQWRHGAIAFGPHPRKYNLKMNRKVRRLAYRSALSEKLADNSLTVVENLNFDEIKTKKAVALMNAFKFDRKTLFVADAAEDFDNAYVSMRNIPNATLVTVPMLNVYDIANADRIVFTEAAAAKAGEVFAE</sequence>
<evidence type="ECO:0000313" key="7">
    <source>
        <dbReference type="EMBL" id="MDX8419597.1"/>
    </source>
</evidence>
<organism evidence="7 8">
    <name type="scientific">Grylomicrobium aquisgranensis</name>
    <dbReference type="NCBI Taxonomy" id="2926318"/>
    <lineage>
        <taxon>Bacteria</taxon>
        <taxon>Bacillati</taxon>
        <taxon>Bacillota</taxon>
        <taxon>Erysipelotrichia</taxon>
        <taxon>Erysipelotrichales</taxon>
        <taxon>Erysipelotrichaceae</taxon>
        <taxon>Grylomicrobium</taxon>
    </lineage>
</organism>
<evidence type="ECO:0000313" key="8">
    <source>
        <dbReference type="Proteomes" id="UP001286174"/>
    </source>
</evidence>
<keyword evidence="6" id="KW-0694">RNA-binding</keyword>
<keyword evidence="8" id="KW-1185">Reference proteome</keyword>
<evidence type="ECO:0000256" key="2">
    <source>
        <dbReference type="ARBA" id="ARBA00011838"/>
    </source>
</evidence>
<keyword evidence="3 6" id="KW-0689">Ribosomal protein</keyword>
<dbReference type="InterPro" id="IPR013005">
    <property type="entry name" value="Ribosomal_uL4-like"/>
</dbReference>
<name>A0AB35U6T8_9FIRM</name>
<dbReference type="PANTHER" id="PTHR10746:SF6">
    <property type="entry name" value="LARGE RIBOSOMAL SUBUNIT PROTEIN UL4M"/>
    <property type="match status" value="1"/>
</dbReference>
<comment type="similarity">
    <text evidence="1 6">Belongs to the universal ribosomal protein uL4 family.</text>
</comment>
<comment type="function">
    <text evidence="6">Forms part of the polypeptide exit tunnel.</text>
</comment>
<dbReference type="Pfam" id="PF00573">
    <property type="entry name" value="Ribosomal_L4"/>
    <property type="match status" value="1"/>
</dbReference>
<dbReference type="RefSeq" id="WP_277653066.1">
    <property type="nucleotide sequence ID" value="NZ_JALBUR010000011.1"/>
</dbReference>
<dbReference type="InterPro" id="IPR002136">
    <property type="entry name" value="Ribosomal_uL4"/>
</dbReference>
<dbReference type="EMBL" id="JALBUR010000011">
    <property type="protein sequence ID" value="MDX8419597.1"/>
    <property type="molecule type" value="Genomic_DNA"/>
</dbReference>
<comment type="caution">
    <text evidence="7">The sequence shown here is derived from an EMBL/GenBank/DDBJ whole genome shotgun (WGS) entry which is preliminary data.</text>
</comment>
<proteinExistence type="inferred from homology"/>
<dbReference type="AlphaFoldDB" id="A0AB35U6T8"/>
<evidence type="ECO:0000256" key="6">
    <source>
        <dbReference type="HAMAP-Rule" id="MF_01328"/>
    </source>
</evidence>
<dbReference type="InterPro" id="IPR023574">
    <property type="entry name" value="Ribosomal_uL4_dom_sf"/>
</dbReference>
<protein>
    <recommendedName>
        <fullName evidence="5 6">Large ribosomal subunit protein uL4</fullName>
    </recommendedName>
</protein>
<dbReference type="GO" id="GO:1990904">
    <property type="term" value="C:ribonucleoprotein complex"/>
    <property type="evidence" value="ECO:0007669"/>
    <property type="project" value="UniProtKB-KW"/>
</dbReference>
<dbReference type="NCBIfam" id="TIGR03953">
    <property type="entry name" value="rplD_bact"/>
    <property type="match status" value="1"/>
</dbReference>
<accession>A0AB35U6T8</accession>
<keyword evidence="4 6" id="KW-0687">Ribonucleoprotein</keyword>
<comment type="function">
    <text evidence="6">One of the primary rRNA binding proteins, this protein initially binds near the 5'-end of the 23S rRNA. It is important during the early stages of 50S assembly. It makes multiple contacts with different domains of the 23S rRNA in the assembled 50S subunit and ribosome.</text>
</comment>
<dbReference type="GO" id="GO:0019843">
    <property type="term" value="F:rRNA binding"/>
    <property type="evidence" value="ECO:0007669"/>
    <property type="project" value="UniProtKB-UniRule"/>
</dbReference>
<dbReference type="Gene3D" id="3.40.1370.10">
    <property type="match status" value="1"/>
</dbReference>
<reference evidence="7 8" key="1">
    <citation type="submission" date="2022-03" db="EMBL/GenBank/DDBJ databases">
        <title>Novel taxa within the pig intestine.</title>
        <authorList>
            <person name="Wylensek D."/>
            <person name="Bishof K."/>
            <person name="Afrizal A."/>
            <person name="Clavel T."/>
        </authorList>
    </citation>
    <scope>NUCLEOTIDE SEQUENCE [LARGE SCALE GENOMIC DNA]</scope>
    <source>
        <strain evidence="7 8">CLA-KB-P133</strain>
    </source>
</reference>
<gene>
    <name evidence="6 7" type="primary">rplD</name>
    <name evidence="7" type="ORF">MOZ60_05775</name>
</gene>
<dbReference type="SUPFAM" id="SSF52166">
    <property type="entry name" value="Ribosomal protein L4"/>
    <property type="match status" value="1"/>
</dbReference>